<keyword evidence="9" id="KW-0548">Nucleotidyltransferase</keyword>
<evidence type="ECO:0000256" key="3">
    <source>
        <dbReference type="ARBA" id="ARBA00012418"/>
    </source>
</evidence>
<dbReference type="InterPro" id="IPR006592">
    <property type="entry name" value="RNA_pol_N"/>
</dbReference>
<sequence>MKRKAKSTGFITTPLTTGRLPSQRLDPALPKLFWFTPTFPTCPTVAEQFLDIKRTSPEGNFNVADFPSFAISFATAPAALANCPPFPSVISMLCMAVPKGISVEVDSYFLSIKTPSQTVQASSKAYGFLDVDDDIYTDGSYIYEAVDALLDNGICGQQMRDDHNRIYKSLSDVIEGKEGRVSETLLGKRVDYSGRSVIVVGPSLSLHRCGLPREIAIELFQAFVIRDLIRKHLASNIGVAKSQIRKKKPIVWEILQEILDDHPVLLNRAPTLHRLGIQAFLPLLVEGRAICLHPLVCKGFNADFDGDQMAVHVPLSLEAQAEARLLMFSHMNLLSPTIGDPISAPTQDMLSELFSGYPCEGSNTQIEAFIPSSIPMTG</sequence>
<evidence type="ECO:0000256" key="7">
    <source>
        <dbReference type="ARBA" id="ARBA00022640"/>
    </source>
</evidence>
<dbReference type="GO" id="GO:0009507">
    <property type="term" value="C:chloroplast"/>
    <property type="evidence" value="ECO:0007669"/>
    <property type="project" value="UniProtKB-SubCell"/>
</dbReference>
<dbReference type="GO" id="GO:0006351">
    <property type="term" value="P:DNA-templated transcription"/>
    <property type="evidence" value="ECO:0007669"/>
    <property type="project" value="InterPro"/>
</dbReference>
<accession>A0A5N6PP86</accession>
<keyword evidence="13" id="KW-1185">Reference proteome</keyword>
<gene>
    <name evidence="12" type="ORF">E3N88_06619</name>
</gene>
<keyword evidence="6" id="KW-0150">Chloroplast</keyword>
<dbReference type="InterPro" id="IPR038860">
    <property type="entry name" value="YCF72"/>
</dbReference>
<dbReference type="GO" id="GO:0000428">
    <property type="term" value="C:DNA-directed RNA polymerase complex"/>
    <property type="evidence" value="ECO:0007669"/>
    <property type="project" value="UniProtKB-KW"/>
</dbReference>
<keyword evidence="10" id="KW-0804">Transcription</keyword>
<dbReference type="GO" id="GO:0003899">
    <property type="term" value="F:DNA-directed RNA polymerase activity"/>
    <property type="evidence" value="ECO:0007669"/>
    <property type="project" value="UniProtKB-EC"/>
</dbReference>
<evidence type="ECO:0000313" key="12">
    <source>
        <dbReference type="EMBL" id="KAD6795723.1"/>
    </source>
</evidence>
<evidence type="ECO:0000313" key="13">
    <source>
        <dbReference type="Proteomes" id="UP000326396"/>
    </source>
</evidence>
<comment type="subcellular location">
    <subcellularLocation>
        <location evidence="1">Plastid</location>
        <location evidence="1">Chloroplast</location>
    </subcellularLocation>
</comment>
<dbReference type="AlphaFoldDB" id="A0A5N6PP86"/>
<evidence type="ECO:0000256" key="5">
    <source>
        <dbReference type="ARBA" id="ARBA00022478"/>
    </source>
</evidence>
<keyword evidence="8" id="KW-0808">Transferase</keyword>
<dbReference type="SMART" id="SM00663">
    <property type="entry name" value="RPOLA_N"/>
    <property type="match status" value="1"/>
</dbReference>
<evidence type="ECO:0000256" key="6">
    <source>
        <dbReference type="ARBA" id="ARBA00022528"/>
    </source>
</evidence>
<dbReference type="GO" id="GO:0003677">
    <property type="term" value="F:DNA binding"/>
    <property type="evidence" value="ECO:0007669"/>
    <property type="project" value="InterPro"/>
</dbReference>
<dbReference type="PANTHER" id="PTHR37377">
    <property type="entry name" value="RIBULOSE BISPHOSPHATE CARBOXYLASE LARGE CHAIN"/>
    <property type="match status" value="1"/>
</dbReference>
<evidence type="ECO:0000256" key="4">
    <source>
        <dbReference type="ARBA" id="ARBA00021519"/>
    </source>
</evidence>
<keyword evidence="5" id="KW-0240">DNA-directed RNA polymerase</keyword>
<dbReference type="Pfam" id="PF00623">
    <property type="entry name" value="RNA_pol_Rpb1_2"/>
    <property type="match status" value="2"/>
</dbReference>
<evidence type="ECO:0000256" key="9">
    <source>
        <dbReference type="ARBA" id="ARBA00022695"/>
    </source>
</evidence>
<dbReference type="Gene3D" id="2.40.40.20">
    <property type="match status" value="1"/>
</dbReference>
<evidence type="ECO:0000256" key="1">
    <source>
        <dbReference type="ARBA" id="ARBA00004229"/>
    </source>
</evidence>
<dbReference type="SUPFAM" id="SSF64484">
    <property type="entry name" value="beta and beta-prime subunits of DNA dependent RNA-polymerase"/>
    <property type="match status" value="1"/>
</dbReference>
<keyword evidence="7" id="KW-0934">Plastid</keyword>
<protein>
    <recommendedName>
        <fullName evidence="4">Uncharacterized protein ycf72</fullName>
        <ecNumber evidence="3">2.7.7.6</ecNumber>
    </recommendedName>
</protein>
<dbReference type="PANTHER" id="PTHR37377:SF2">
    <property type="entry name" value="SMALL RIBOSOMAL SUBUNIT PROTEIN US2C"/>
    <property type="match status" value="1"/>
</dbReference>
<dbReference type="EMBL" id="SZYD01000003">
    <property type="protein sequence ID" value="KAD6795723.1"/>
    <property type="molecule type" value="Genomic_DNA"/>
</dbReference>
<dbReference type="Gene3D" id="1.10.40.90">
    <property type="match status" value="1"/>
</dbReference>
<reference evidence="12 13" key="1">
    <citation type="submission" date="2019-05" db="EMBL/GenBank/DDBJ databases">
        <title>Mikania micrantha, genome provides insights into the molecular mechanism of rapid growth.</title>
        <authorList>
            <person name="Liu B."/>
        </authorList>
    </citation>
    <scope>NUCLEOTIDE SEQUENCE [LARGE SCALE GENOMIC DNA]</scope>
    <source>
        <strain evidence="12">NLD-2019</strain>
        <tissue evidence="12">Leaf</tissue>
    </source>
</reference>
<evidence type="ECO:0000256" key="2">
    <source>
        <dbReference type="ARBA" id="ARBA00009599"/>
    </source>
</evidence>
<evidence type="ECO:0000256" key="10">
    <source>
        <dbReference type="ARBA" id="ARBA00023163"/>
    </source>
</evidence>
<evidence type="ECO:0000259" key="11">
    <source>
        <dbReference type="SMART" id="SM00663"/>
    </source>
</evidence>
<proteinExistence type="inferred from homology"/>
<dbReference type="Proteomes" id="UP000326396">
    <property type="component" value="Linkage Group LG11"/>
</dbReference>
<feature type="domain" description="RNA polymerase N-terminal" evidence="11">
    <location>
        <begin position="91"/>
        <end position="357"/>
    </location>
</feature>
<comment type="similarity">
    <text evidence="2">Belongs to the ycf72 family.</text>
</comment>
<dbReference type="EC" id="2.7.7.6" evidence="3"/>
<dbReference type="InterPro" id="IPR000722">
    <property type="entry name" value="RNA_pol_asu"/>
</dbReference>
<dbReference type="OrthoDB" id="1862828at2759"/>
<evidence type="ECO:0000256" key="8">
    <source>
        <dbReference type="ARBA" id="ARBA00022679"/>
    </source>
</evidence>
<comment type="caution">
    <text evidence="12">The sequence shown here is derived from an EMBL/GenBank/DDBJ whole genome shotgun (WGS) entry which is preliminary data.</text>
</comment>
<organism evidence="12 13">
    <name type="scientific">Mikania micrantha</name>
    <name type="common">bitter vine</name>
    <dbReference type="NCBI Taxonomy" id="192012"/>
    <lineage>
        <taxon>Eukaryota</taxon>
        <taxon>Viridiplantae</taxon>
        <taxon>Streptophyta</taxon>
        <taxon>Embryophyta</taxon>
        <taxon>Tracheophyta</taxon>
        <taxon>Spermatophyta</taxon>
        <taxon>Magnoliopsida</taxon>
        <taxon>eudicotyledons</taxon>
        <taxon>Gunneridae</taxon>
        <taxon>Pentapetalae</taxon>
        <taxon>asterids</taxon>
        <taxon>campanulids</taxon>
        <taxon>Asterales</taxon>
        <taxon>Asteraceae</taxon>
        <taxon>Asteroideae</taxon>
        <taxon>Heliantheae alliance</taxon>
        <taxon>Eupatorieae</taxon>
        <taxon>Mikania</taxon>
    </lineage>
</organism>
<name>A0A5N6PP86_9ASTR</name>